<gene>
    <name evidence="1" type="ORF">BDV33DRAFT_196333</name>
</gene>
<name>A0A5N6E9V1_9EURO</name>
<accession>A0A5N6E9V1</accession>
<keyword evidence="2" id="KW-1185">Reference proteome</keyword>
<proteinExistence type="predicted"/>
<dbReference type="AlphaFoldDB" id="A0A5N6E9V1"/>
<dbReference type="EMBL" id="ML733550">
    <property type="protein sequence ID" value="KAB8214178.1"/>
    <property type="molecule type" value="Genomic_DNA"/>
</dbReference>
<dbReference type="Proteomes" id="UP000326799">
    <property type="component" value="Unassembled WGS sequence"/>
</dbReference>
<organism evidence="1 2">
    <name type="scientific">Aspergillus novoparasiticus</name>
    <dbReference type="NCBI Taxonomy" id="986946"/>
    <lineage>
        <taxon>Eukaryota</taxon>
        <taxon>Fungi</taxon>
        <taxon>Dikarya</taxon>
        <taxon>Ascomycota</taxon>
        <taxon>Pezizomycotina</taxon>
        <taxon>Eurotiomycetes</taxon>
        <taxon>Eurotiomycetidae</taxon>
        <taxon>Eurotiales</taxon>
        <taxon>Aspergillaceae</taxon>
        <taxon>Aspergillus</taxon>
        <taxon>Aspergillus subgen. Circumdati</taxon>
    </lineage>
</organism>
<sequence>MDETLSNSKAITVLVRMAEVTAEERSKAFPVADISHFVVQLSDKRLNSIIQSVVGIISKAFFDGEEQLEWLNAVRVQTREFIAFTNTQINRISNQETSNIEEAKLQIPGRGIIYQKVQDWLDYSSSKVAEGAL</sequence>
<evidence type="ECO:0000313" key="1">
    <source>
        <dbReference type="EMBL" id="KAB8214178.1"/>
    </source>
</evidence>
<protein>
    <submittedName>
        <fullName evidence="1">Uncharacterized protein</fullName>
    </submittedName>
</protein>
<evidence type="ECO:0000313" key="2">
    <source>
        <dbReference type="Proteomes" id="UP000326799"/>
    </source>
</evidence>
<reference evidence="1 2" key="1">
    <citation type="submission" date="2019-04" db="EMBL/GenBank/DDBJ databases">
        <title>Fungal friends and foes A comparative genomics study of 23 Aspergillus species from section Flavi.</title>
        <authorList>
            <consortium name="DOE Joint Genome Institute"/>
            <person name="Kjaerbolling I."/>
            <person name="Vesth T.C."/>
            <person name="Frisvad J.C."/>
            <person name="Nybo J.L."/>
            <person name="Theobald S."/>
            <person name="Kildgaard S."/>
            <person name="Petersen T.I."/>
            <person name="Kuo A."/>
            <person name="Sato A."/>
            <person name="Lyhne E.K."/>
            <person name="Kogle M.E."/>
            <person name="Wiebenga A."/>
            <person name="Kun R.S."/>
            <person name="Lubbers R.J."/>
            <person name="Makela M.R."/>
            <person name="Barry K."/>
            <person name="Chovatia M."/>
            <person name="Clum A."/>
            <person name="Daum C."/>
            <person name="Haridas S."/>
            <person name="He G."/>
            <person name="LaButti K."/>
            <person name="Lipzen A."/>
            <person name="Mondo S."/>
            <person name="Pangilinan J."/>
            <person name="Riley R."/>
            <person name="Salamov A."/>
            <person name="Simmons B.A."/>
            <person name="Magnuson J.K."/>
            <person name="Henrissat B."/>
            <person name="Mortensen U.H."/>
            <person name="Larsen T.O."/>
            <person name="De vries R.P."/>
            <person name="Grigoriev I.V."/>
            <person name="Machida M."/>
            <person name="Baker S.E."/>
            <person name="Andersen M.R."/>
        </authorList>
    </citation>
    <scope>NUCLEOTIDE SEQUENCE [LARGE SCALE GENOMIC DNA]</scope>
    <source>
        <strain evidence="1 2">CBS 126849</strain>
    </source>
</reference>